<dbReference type="InterPro" id="IPR041633">
    <property type="entry name" value="Polbeta"/>
</dbReference>
<name>A0A4E0QLS6_9GAMM</name>
<dbReference type="Proteomes" id="UP000030428">
    <property type="component" value="Unassembled WGS sequence"/>
</dbReference>
<proteinExistence type="predicted"/>
<organism evidence="2 3">
    <name type="scientific">Candidatus Thiomargarita nelsonii</name>
    <dbReference type="NCBI Taxonomy" id="1003181"/>
    <lineage>
        <taxon>Bacteria</taxon>
        <taxon>Pseudomonadati</taxon>
        <taxon>Pseudomonadota</taxon>
        <taxon>Gammaproteobacteria</taxon>
        <taxon>Thiotrichales</taxon>
        <taxon>Thiotrichaceae</taxon>
        <taxon>Thiomargarita</taxon>
    </lineage>
</organism>
<dbReference type="EMBL" id="JSZA02000168">
    <property type="protein sequence ID" value="TGO02289.1"/>
    <property type="molecule type" value="Genomic_DNA"/>
</dbReference>
<keyword evidence="3" id="KW-1185">Reference proteome</keyword>
<dbReference type="CDD" id="cd05403">
    <property type="entry name" value="NT_KNTase_like"/>
    <property type="match status" value="1"/>
</dbReference>
<dbReference type="Gene3D" id="3.30.460.10">
    <property type="entry name" value="Beta Polymerase, domain 2"/>
    <property type="match status" value="1"/>
</dbReference>
<dbReference type="PANTHER" id="PTHR33933:SF3">
    <property type="entry name" value="PROTEIN ADENYLYLTRANSFERASE MJ0604-RELATED"/>
    <property type="match status" value="1"/>
</dbReference>
<dbReference type="Pfam" id="PF18765">
    <property type="entry name" value="Polbeta"/>
    <property type="match status" value="1"/>
</dbReference>
<evidence type="ECO:0000313" key="2">
    <source>
        <dbReference type="EMBL" id="TGO02289.1"/>
    </source>
</evidence>
<dbReference type="PANTHER" id="PTHR33933">
    <property type="entry name" value="NUCLEOTIDYLTRANSFERASE"/>
    <property type="match status" value="1"/>
</dbReference>
<sequence length="109" mass="12029">MISQKTIDTAVSRLVATAKPNKVILFGSYARNEANEDSDLDLLVPQLTNVGMEMIRLDNAIGNIGIGVDVLVYSQQEVNKRGHIPSSALYWALKEGKVLYDATHSRRIT</sequence>
<protein>
    <submittedName>
        <fullName evidence="2">DNA polymerase subunit beta</fullName>
    </submittedName>
</protein>
<evidence type="ECO:0000259" key="1">
    <source>
        <dbReference type="Pfam" id="PF18765"/>
    </source>
</evidence>
<dbReference type="AlphaFoldDB" id="A0A4E0QLS6"/>
<dbReference type="SUPFAM" id="SSF81301">
    <property type="entry name" value="Nucleotidyltransferase"/>
    <property type="match status" value="1"/>
</dbReference>
<dbReference type="InterPro" id="IPR043519">
    <property type="entry name" value="NT_sf"/>
</dbReference>
<accession>A0A4E0QLS6</accession>
<comment type="caution">
    <text evidence="2">The sequence shown here is derived from an EMBL/GenBank/DDBJ whole genome shotgun (WGS) entry which is preliminary data.</text>
</comment>
<reference evidence="2 3" key="1">
    <citation type="journal article" date="2016" name="Front. Microbiol.">
        <title>Single-Cell (Meta-)Genomics of a Dimorphic Candidatus Thiomargarita nelsonii Reveals Genomic Plasticity.</title>
        <authorList>
            <person name="Flood B.E."/>
            <person name="Fliss P."/>
            <person name="Jones D.S."/>
            <person name="Dick G.J."/>
            <person name="Jain S."/>
            <person name="Kaster A.K."/>
            <person name="Winkel M."/>
            <person name="Mussmann M."/>
            <person name="Bailey J."/>
        </authorList>
    </citation>
    <scope>NUCLEOTIDE SEQUENCE [LARGE SCALE GENOMIC DNA]</scope>
    <source>
        <strain evidence="2">Hydrate Ridge</strain>
    </source>
</reference>
<feature type="domain" description="Polymerase beta nucleotidyltransferase" evidence="1">
    <location>
        <begin position="17"/>
        <end position="101"/>
    </location>
</feature>
<gene>
    <name evidence="2" type="ORF">PN36_27380</name>
</gene>
<evidence type="ECO:0000313" key="3">
    <source>
        <dbReference type="Proteomes" id="UP000030428"/>
    </source>
</evidence>
<dbReference type="InterPro" id="IPR052548">
    <property type="entry name" value="Type_VII_TA_antitoxin"/>
</dbReference>